<evidence type="ECO:0000313" key="1">
    <source>
        <dbReference type="EMBL" id="AMJ76734.1"/>
    </source>
</evidence>
<name>A0ABM5YQ49_9ALTE</name>
<keyword evidence="1" id="KW-0614">Plasmid</keyword>
<keyword evidence="2" id="KW-1185">Reference proteome</keyword>
<proteinExistence type="predicted"/>
<dbReference type="EMBL" id="CP013927">
    <property type="protein sequence ID" value="AMJ76734.1"/>
    <property type="molecule type" value="Genomic_DNA"/>
</dbReference>
<dbReference type="Proteomes" id="UP000056750">
    <property type="component" value="Plasmid pASTE61-200"/>
</dbReference>
<organism evidence="1 2">
    <name type="scientific">Alteromonas stellipolaris</name>
    <dbReference type="NCBI Taxonomy" id="233316"/>
    <lineage>
        <taxon>Bacteria</taxon>
        <taxon>Pseudomonadati</taxon>
        <taxon>Pseudomonadota</taxon>
        <taxon>Gammaproteobacteria</taxon>
        <taxon>Alteromonadales</taxon>
        <taxon>Alteromonadaceae</taxon>
        <taxon>Alteromonas/Salinimonas group</taxon>
        <taxon>Alteromonas</taxon>
    </lineage>
</organism>
<evidence type="ECO:0000313" key="2">
    <source>
        <dbReference type="Proteomes" id="UP000056750"/>
    </source>
</evidence>
<gene>
    <name evidence="1" type="ORF">AVL57_00915</name>
</gene>
<protein>
    <submittedName>
        <fullName evidence="1">Uncharacterized protein</fullName>
    </submittedName>
</protein>
<geneLocation type="plasmid" evidence="1 2">
    <name>pASTE61-200</name>
</geneLocation>
<sequence>MVSVTISALLAAIAYQKLPSLLMGNRIQTIENAYLLTTSAVKSYYKANCNVLSSSTTLSISDLVYEGYLQSESLVDNQYTNSMSFQINLENDSPYGVVEFEFKSDYAYLIDSLVRSSHYPFEKQGTQVLYGKYPININYDTTVINAQQSREIFDNEQC</sequence>
<accession>A0ABM5YQ49</accession>
<reference evidence="1 2" key="1">
    <citation type="submission" date="2015-12" db="EMBL/GenBank/DDBJ databases">
        <title>Intraspecies pangenome expansion in the marine bacterium Alteromonas.</title>
        <authorList>
            <person name="Lopez-Perez M."/>
            <person name="Rodriguez-Valera F."/>
        </authorList>
    </citation>
    <scope>NUCLEOTIDE SEQUENCE [LARGE SCALE GENOMIC DNA]</scope>
    <source>
        <strain evidence="1 2">LMG 21861</strain>
        <plasmid evidence="1 2">pASTE61-200</plasmid>
    </source>
</reference>